<dbReference type="EMBL" id="JAXIVU010000011">
    <property type="protein sequence ID" value="MDY7219654.1"/>
    <property type="molecule type" value="Genomic_DNA"/>
</dbReference>
<dbReference type="Proteomes" id="UP001294570">
    <property type="component" value="Unassembled WGS sequence"/>
</dbReference>
<keyword evidence="2" id="KW-0969">Cilium</keyword>
<feature type="chain" id="PRO_5046668639" evidence="1">
    <location>
        <begin position="24"/>
        <end position="132"/>
    </location>
</feature>
<dbReference type="RefSeq" id="WP_321553745.1">
    <property type="nucleotide sequence ID" value="NZ_JAXIVU010000011.1"/>
</dbReference>
<evidence type="ECO:0000256" key="1">
    <source>
        <dbReference type="SAM" id="SignalP"/>
    </source>
</evidence>
<keyword evidence="3" id="KW-1185">Reference proteome</keyword>
<proteinExistence type="predicted"/>
<accession>A0ABU5GRP1</accession>
<protein>
    <submittedName>
        <fullName evidence="2">Flagellar protein FlhE</fullName>
    </submittedName>
</protein>
<sequence length="132" mass="14819">MMRVLQISLFLVLLGGAANYSMAAPGSWVASAPAVRVAVAGRIYQSQALQSPQPELLKGQRTRSVRWSYRVPAGRVVHAWLCQQQQCMLVAESGQTDSLGDPTMPWYFRFQLPDNERRAVIVEQLQLIVNYQ</sequence>
<name>A0ABU5GRP1_9GAMM</name>
<feature type="signal peptide" evidence="1">
    <location>
        <begin position="1"/>
        <end position="23"/>
    </location>
</feature>
<evidence type="ECO:0000313" key="3">
    <source>
        <dbReference type="Proteomes" id="UP001294570"/>
    </source>
</evidence>
<evidence type="ECO:0000313" key="2">
    <source>
        <dbReference type="EMBL" id="MDY7219654.1"/>
    </source>
</evidence>
<keyword evidence="1" id="KW-0732">Signal</keyword>
<gene>
    <name evidence="2" type="ORF">TOI97_08775</name>
</gene>
<comment type="caution">
    <text evidence="2">The sequence shown here is derived from an EMBL/GenBank/DDBJ whole genome shotgun (WGS) entry which is preliminary data.</text>
</comment>
<reference evidence="2 3" key="1">
    <citation type="submission" date="2023-12" db="EMBL/GenBank/DDBJ databases">
        <title>Denitrificimonas halotolerans sp. nov.,a novel species isolated from landfill leachate.</title>
        <authorList>
            <person name="Wang S."/>
        </authorList>
    </citation>
    <scope>NUCLEOTIDE SEQUENCE [LARGE SCALE GENOMIC DNA]</scope>
    <source>
        <strain evidence="2 3">JX-1</strain>
    </source>
</reference>
<dbReference type="Pfam" id="PF06366">
    <property type="entry name" value="FlhE"/>
    <property type="match status" value="1"/>
</dbReference>
<organism evidence="2 3">
    <name type="scientific">Denitrificimonas halotolerans</name>
    <dbReference type="NCBI Taxonomy" id="3098930"/>
    <lineage>
        <taxon>Bacteria</taxon>
        <taxon>Pseudomonadati</taxon>
        <taxon>Pseudomonadota</taxon>
        <taxon>Gammaproteobacteria</taxon>
        <taxon>Pseudomonadales</taxon>
        <taxon>Pseudomonadaceae</taxon>
        <taxon>Denitrificimonas</taxon>
    </lineage>
</organism>
<keyword evidence="2" id="KW-0282">Flagellum</keyword>
<dbReference type="InterPro" id="IPR009420">
    <property type="entry name" value="FlhE"/>
</dbReference>
<keyword evidence="2" id="KW-0966">Cell projection</keyword>